<evidence type="ECO:0000313" key="1">
    <source>
        <dbReference type="EMBL" id="HAF4790856.1"/>
    </source>
</evidence>
<dbReference type="Pfam" id="PF09867">
    <property type="entry name" value="TagF_N"/>
    <property type="match status" value="1"/>
</dbReference>
<reference evidence="1" key="2">
    <citation type="submission" date="2020-02" db="EMBL/GenBank/DDBJ databases">
        <authorList>
            <consortium name="NCBI Pathogen Detection Project"/>
        </authorList>
    </citation>
    <scope>NUCLEOTIDE SEQUENCE</scope>
    <source>
        <strain evidence="1">MA.RM_270</strain>
    </source>
</reference>
<sequence length="265" mass="30804">MRRPAVVSAPAMFGRLPDQRDYVRWRVGAEEGRIWQDWLNRQTWVGSGRHIVLPGGQTTDEERDGWMHLSPRGEHDMPAPEHHPLPWSFVMSPEFLPMGGTTDWLTGVLMASRDSVGRPWPLVIYQRCGREWLDESLQETQGWLYWLARLAAQHITPDTMRRGRLTEQVDQLWAMWQPGPWWAQWLRGLRRTSQRSRELTGLPDEAPVVELPGVRYLPWPGWPGWPGKTLGQATPGQGWFWQQNSEGRYVDALRLVDEKNRGQML</sequence>
<comment type="caution">
    <text evidence="1">The sequence shown here is derived from an EMBL/GenBank/DDBJ whole genome shotgun (WGS) entry which is preliminary data.</text>
</comment>
<accession>A0A747VA01</accession>
<reference evidence="1" key="1">
    <citation type="journal article" date="2018" name="Genome Biol.">
        <title>SKESA: strategic k-mer extension for scrupulous assemblies.</title>
        <authorList>
            <person name="Souvorov A."/>
            <person name="Agarwala R."/>
            <person name="Lipman D.J."/>
        </authorList>
    </citation>
    <scope>NUCLEOTIDE SEQUENCE</scope>
    <source>
        <strain evidence="1">MA.RM_270</strain>
    </source>
</reference>
<organism evidence="1">
    <name type="scientific">Salmonella enterica</name>
    <name type="common">Salmonella choleraesuis</name>
    <dbReference type="NCBI Taxonomy" id="28901"/>
    <lineage>
        <taxon>Bacteria</taxon>
        <taxon>Pseudomonadati</taxon>
        <taxon>Pseudomonadota</taxon>
        <taxon>Gammaproteobacteria</taxon>
        <taxon>Enterobacterales</taxon>
        <taxon>Enterobacteriaceae</taxon>
        <taxon>Salmonella</taxon>
    </lineage>
</organism>
<name>A0A747VA01_SALER</name>
<dbReference type="AlphaFoldDB" id="A0A747VA01"/>
<gene>
    <name evidence="1" type="ORF">G9B97_001999</name>
</gene>
<dbReference type="InterPro" id="IPR038225">
    <property type="entry name" value="TagF_sf"/>
</dbReference>
<proteinExistence type="predicted"/>
<protein>
    <submittedName>
        <fullName evidence="1">Type VI secretion system-associated domain-containing protein</fullName>
    </submittedName>
</protein>
<dbReference type="EMBL" id="DAAVHP010000002">
    <property type="protein sequence ID" value="HAF4790856.1"/>
    <property type="molecule type" value="Genomic_DNA"/>
</dbReference>
<dbReference type="InterPro" id="IPR017748">
    <property type="entry name" value="TagF"/>
</dbReference>
<dbReference type="Gene3D" id="3.40.1730.10">
    <property type="entry name" value="pa0076 domain"/>
    <property type="match status" value="1"/>
</dbReference>